<proteinExistence type="predicted"/>
<dbReference type="HOGENOM" id="CLU_1093193_0_0_5"/>
<sequence length="254" mass="26711">MATRRATAPIHSDSAHSDPAHFDPGCSDIGGVMGRCPRPTPPTCPTHRNQRMTACPPPRGDNADGMGKNPAHHRMDPTEGQNKVNQVFLGRIWRAAAVAVTVSAACATMPGMGHAAARHVTPPAPPPPVMDVPTLLSQAPSLVGKRVTLSCYIASASAGGAACAAFRIDDLPGSVNWNGSVPLDGTSLEAASSDKAQQMCGDTGMHPQCRAEVTGIVYDPFGDMGVQGKRNFELRDARIRWLALPEKAATAKRH</sequence>
<comment type="caution">
    <text evidence="2">The sequence shown here is derived from an EMBL/GenBank/DDBJ whole genome shotgun (WGS) entry which is preliminary data.</text>
</comment>
<dbReference type="Proteomes" id="UP000006468">
    <property type="component" value="Chromosome"/>
</dbReference>
<organism evidence="2 3">
    <name type="scientific">Novacetimonas hansenii ATCC 23769</name>
    <dbReference type="NCBI Taxonomy" id="714995"/>
    <lineage>
        <taxon>Bacteria</taxon>
        <taxon>Pseudomonadati</taxon>
        <taxon>Pseudomonadota</taxon>
        <taxon>Alphaproteobacteria</taxon>
        <taxon>Acetobacterales</taxon>
        <taxon>Acetobacteraceae</taxon>
        <taxon>Novacetimonas</taxon>
    </lineage>
</organism>
<reference evidence="2 3" key="1">
    <citation type="journal article" date="2010" name="J. Bacteriol.">
        <title>Genome sequence of a cellulose-producing bacterium, Gluconacetobacter hansenii ATCC 23769.</title>
        <authorList>
            <person name="Iyer P.R."/>
            <person name="Geib S.M."/>
            <person name="Catchmark J."/>
            <person name="Kao T.H."/>
            <person name="Tien M."/>
        </authorList>
    </citation>
    <scope>NUCLEOTIDE SEQUENCE [LARGE SCALE GENOMIC DNA]</scope>
    <source>
        <strain evidence="2 3">ATCC 23769</strain>
    </source>
</reference>
<evidence type="ECO:0000313" key="2">
    <source>
        <dbReference type="EMBL" id="EFG83142.1"/>
    </source>
</evidence>
<feature type="region of interest" description="Disordered" evidence="1">
    <location>
        <begin position="1"/>
        <end position="23"/>
    </location>
</feature>
<name>D5QIH4_NOVHA</name>
<evidence type="ECO:0000313" key="3">
    <source>
        <dbReference type="Proteomes" id="UP000006468"/>
    </source>
</evidence>
<accession>D5QIH4</accession>
<dbReference type="AlphaFoldDB" id="D5QIH4"/>
<gene>
    <name evidence="2" type="ORF">GXY_14777</name>
</gene>
<dbReference type="EMBL" id="ADTV01000060">
    <property type="protein sequence ID" value="EFG83142.1"/>
    <property type="molecule type" value="Genomic_DNA"/>
</dbReference>
<evidence type="ECO:0000256" key="1">
    <source>
        <dbReference type="SAM" id="MobiDB-lite"/>
    </source>
</evidence>
<protein>
    <submittedName>
        <fullName evidence="2">Uncharacterized protein</fullName>
    </submittedName>
</protein>
<feature type="region of interest" description="Disordered" evidence="1">
    <location>
        <begin position="41"/>
        <end position="79"/>
    </location>
</feature>